<gene>
    <name evidence="2" type="ORF">RJ640_024024</name>
</gene>
<dbReference type="AlphaFoldDB" id="A0AA88S8W5"/>
<accession>A0AA88S8W5</accession>
<dbReference type="PANTHER" id="PTHR33601">
    <property type="entry name" value="PROTEIN LITTLE ZIPPER 4"/>
    <property type="match status" value="1"/>
</dbReference>
<reference evidence="2" key="1">
    <citation type="submission" date="2022-12" db="EMBL/GenBank/DDBJ databases">
        <title>Draft genome assemblies for two species of Escallonia (Escalloniales).</title>
        <authorList>
            <person name="Chanderbali A."/>
            <person name="Dervinis C."/>
            <person name="Anghel I."/>
            <person name="Soltis D."/>
            <person name="Soltis P."/>
            <person name="Zapata F."/>
        </authorList>
    </citation>
    <scope>NUCLEOTIDE SEQUENCE</scope>
    <source>
        <strain evidence="2">UCBG92.1500</strain>
        <tissue evidence="2">Leaf</tissue>
    </source>
</reference>
<proteinExistence type="predicted"/>
<protein>
    <submittedName>
        <fullName evidence="2">Uncharacterized protein</fullName>
    </submittedName>
</protein>
<dbReference type="InterPro" id="IPR039312">
    <property type="entry name" value="ZPR"/>
</dbReference>
<comment type="caution">
    <text evidence="2">The sequence shown here is derived from an EMBL/GenBank/DDBJ whole genome shotgun (WGS) entry which is preliminary data.</text>
</comment>
<evidence type="ECO:0000313" key="3">
    <source>
        <dbReference type="Proteomes" id="UP001187471"/>
    </source>
</evidence>
<evidence type="ECO:0000313" key="2">
    <source>
        <dbReference type="EMBL" id="KAK2994301.1"/>
    </source>
</evidence>
<dbReference type="EMBL" id="JAVXUO010000216">
    <property type="protein sequence ID" value="KAK2994301.1"/>
    <property type="molecule type" value="Genomic_DNA"/>
</dbReference>
<dbReference type="PANTHER" id="PTHR33601:SF22">
    <property type="entry name" value="PROTEIN LITTLE ZIPPER 1"/>
    <property type="match status" value="1"/>
</dbReference>
<dbReference type="Proteomes" id="UP001187471">
    <property type="component" value="Unassembled WGS sequence"/>
</dbReference>
<name>A0AA88S8W5_9ASTE</name>
<keyword evidence="3" id="KW-1185">Reference proteome</keyword>
<sequence>MEIKNLELYLENRSIIEENEKLRHKALLLHQENSALLSQLLQRGGSSHPPTSAGDKKPHPLENWFMDHDIQRA</sequence>
<feature type="compositionally biased region" description="Basic and acidic residues" evidence="1">
    <location>
        <begin position="54"/>
        <end position="73"/>
    </location>
</feature>
<feature type="region of interest" description="Disordered" evidence="1">
    <location>
        <begin position="41"/>
        <end position="73"/>
    </location>
</feature>
<evidence type="ECO:0000256" key="1">
    <source>
        <dbReference type="SAM" id="MobiDB-lite"/>
    </source>
</evidence>
<organism evidence="2 3">
    <name type="scientific">Escallonia rubra</name>
    <dbReference type="NCBI Taxonomy" id="112253"/>
    <lineage>
        <taxon>Eukaryota</taxon>
        <taxon>Viridiplantae</taxon>
        <taxon>Streptophyta</taxon>
        <taxon>Embryophyta</taxon>
        <taxon>Tracheophyta</taxon>
        <taxon>Spermatophyta</taxon>
        <taxon>Magnoliopsida</taxon>
        <taxon>eudicotyledons</taxon>
        <taxon>Gunneridae</taxon>
        <taxon>Pentapetalae</taxon>
        <taxon>asterids</taxon>
        <taxon>campanulids</taxon>
        <taxon>Escalloniales</taxon>
        <taxon>Escalloniaceae</taxon>
        <taxon>Escallonia</taxon>
    </lineage>
</organism>